<keyword evidence="2" id="KW-1185">Reference proteome</keyword>
<sequence length="590" mass="61239">MALVDVADGPTAACIATCEARALRVRSRRTPSRADPASTGGPLGGVAVEVTDDCCDIGNKVDVAMQLSGVDGGDTASERRGCNDVPATAVSAGEEEDKIVPVAGHEDGRAISGGPVFGAELDTGCEEESEILPAAAAAGGPAAVVGDPDAAVNAAVAETDSDGKVAGEEAEVTLPTRQGVPIARLYRTASAVMKEMREYVAKHVPRLASSSAAVDRAQLTGNITAEQRELAAAAYFERRNLYDAIYDDANEQQTAADLHVDQRAATWLSSWRILKDMDKFSGAAGSAANRRRGRRAGRAAGCARASGRGGGASGGGGDRDRGGRVAQPSVLKPSFLIDGDDDEEDGPATFQSRPAGTNTAKAMRAAKLSAAREAEATREALNRMARVVEYRADIAFWGGPEVKRTKEAAQWRRFEMRRRIETLAGAAWEDDVDDVTVDIGGADAATAVPTRDTTRRGYVENVPAAMAAAAIAPSPPTSMSAGDGESLDGILTEPSTEVAAEAPVSTAVTSGAGTMVVPMSPATPPATPPTTPAEQAPAATPDAVNVHVADVIDVVDLVEIEDDEEMPCTPPAVLSPRTKRRRFVESRDGQ</sequence>
<evidence type="ECO:0000313" key="1">
    <source>
        <dbReference type="EMBL" id="KAK1867764.1"/>
    </source>
</evidence>
<organism evidence="1 2">
    <name type="scientific">Pyropia yezoensis</name>
    <name type="common">Susabi-nori</name>
    <name type="synonym">Porphyra yezoensis</name>
    <dbReference type="NCBI Taxonomy" id="2788"/>
    <lineage>
        <taxon>Eukaryota</taxon>
        <taxon>Rhodophyta</taxon>
        <taxon>Bangiophyceae</taxon>
        <taxon>Bangiales</taxon>
        <taxon>Bangiaceae</taxon>
        <taxon>Pyropia</taxon>
    </lineage>
</organism>
<protein>
    <submittedName>
        <fullName evidence="1">Uncharacterized protein</fullName>
    </submittedName>
</protein>
<dbReference type="EMBL" id="CM020620">
    <property type="protein sequence ID" value="KAK1867764.1"/>
    <property type="molecule type" value="Genomic_DNA"/>
</dbReference>
<accession>A0ACC3CC70</accession>
<comment type="caution">
    <text evidence="1">The sequence shown here is derived from an EMBL/GenBank/DDBJ whole genome shotgun (WGS) entry which is preliminary data.</text>
</comment>
<proteinExistence type="predicted"/>
<name>A0ACC3CC70_PYRYE</name>
<reference evidence="1" key="1">
    <citation type="submission" date="2019-11" db="EMBL/GenBank/DDBJ databases">
        <title>Nori genome reveals adaptations in red seaweeds to the harsh intertidal environment.</title>
        <authorList>
            <person name="Wang D."/>
            <person name="Mao Y."/>
        </authorList>
    </citation>
    <scope>NUCLEOTIDE SEQUENCE</scope>
    <source>
        <tissue evidence="1">Gametophyte</tissue>
    </source>
</reference>
<evidence type="ECO:0000313" key="2">
    <source>
        <dbReference type="Proteomes" id="UP000798662"/>
    </source>
</evidence>
<dbReference type="Proteomes" id="UP000798662">
    <property type="component" value="Chromosome 3"/>
</dbReference>
<gene>
    <name evidence="1" type="ORF">I4F81_010265</name>
</gene>